<comment type="caution">
    <text evidence="2">The sequence shown here is derived from an EMBL/GenBank/DDBJ whole genome shotgun (WGS) entry which is preliminary data.</text>
</comment>
<protein>
    <submittedName>
        <fullName evidence="2">MaoC family dehydratase</fullName>
    </submittedName>
</protein>
<feature type="domain" description="MaoC-like" evidence="1">
    <location>
        <begin position="13"/>
        <end position="109"/>
    </location>
</feature>
<dbReference type="InterPro" id="IPR039375">
    <property type="entry name" value="NodN-like"/>
</dbReference>
<dbReference type="AlphaFoldDB" id="A0A8J7M6P1"/>
<dbReference type="InterPro" id="IPR029069">
    <property type="entry name" value="HotDog_dom_sf"/>
</dbReference>
<name>A0A8J7M6P1_9RHOB</name>
<dbReference type="SUPFAM" id="SSF54637">
    <property type="entry name" value="Thioesterase/thiol ester dehydrase-isomerase"/>
    <property type="match status" value="1"/>
</dbReference>
<organism evidence="2 3">
    <name type="scientific">Thermohalobaculum xanthum</name>
    <dbReference type="NCBI Taxonomy" id="2753746"/>
    <lineage>
        <taxon>Bacteria</taxon>
        <taxon>Pseudomonadati</taxon>
        <taxon>Pseudomonadota</taxon>
        <taxon>Alphaproteobacteria</taxon>
        <taxon>Rhodobacterales</taxon>
        <taxon>Paracoccaceae</taxon>
        <taxon>Thermohalobaculum</taxon>
    </lineage>
</organism>
<gene>
    <name evidence="2" type="ORF">H0I76_06550</name>
</gene>
<dbReference type="Gene3D" id="3.10.129.10">
    <property type="entry name" value="Hotdog Thioesterase"/>
    <property type="match status" value="1"/>
</dbReference>
<dbReference type="RefSeq" id="WP_200608512.1">
    <property type="nucleotide sequence ID" value="NZ_JAEHHL010000002.1"/>
</dbReference>
<dbReference type="CDD" id="cd03450">
    <property type="entry name" value="NodN"/>
    <property type="match status" value="1"/>
</dbReference>
<evidence type="ECO:0000313" key="2">
    <source>
        <dbReference type="EMBL" id="MBK0398842.1"/>
    </source>
</evidence>
<dbReference type="PANTHER" id="PTHR42993:SF1">
    <property type="entry name" value="MAOC-LIKE DEHYDRATASE DOMAIN-CONTAINING PROTEIN"/>
    <property type="match status" value="1"/>
</dbReference>
<keyword evidence="3" id="KW-1185">Reference proteome</keyword>
<dbReference type="EMBL" id="JAEHHL010000002">
    <property type="protein sequence ID" value="MBK0398842.1"/>
    <property type="molecule type" value="Genomic_DNA"/>
</dbReference>
<sequence length="149" mass="16442">MREIAFEEIPGLVGQEICLSDWLEVDQAMIDRFAAATGDHQWIHVDVPRATAEIGGTIAHGYLTLSLIPRLAESRWRLRGEGRRINYGLDRLRFITPVPSGGRVRLRQTLAAVEPSGEGLRLAIDSVMELDGAARPAFAARNILLIFPG</sequence>
<dbReference type="Pfam" id="PF01575">
    <property type="entry name" value="MaoC_dehydratas"/>
    <property type="match status" value="1"/>
</dbReference>
<proteinExistence type="predicted"/>
<accession>A0A8J7M6P1</accession>
<dbReference type="InterPro" id="IPR002539">
    <property type="entry name" value="MaoC-like_dom"/>
</dbReference>
<dbReference type="PANTHER" id="PTHR42993">
    <property type="entry name" value="MAOC-LIKE DEHYDRATASE DOMAIN-CONTAINING PROTEIN"/>
    <property type="match status" value="1"/>
</dbReference>
<evidence type="ECO:0000259" key="1">
    <source>
        <dbReference type="Pfam" id="PF01575"/>
    </source>
</evidence>
<evidence type="ECO:0000313" key="3">
    <source>
        <dbReference type="Proteomes" id="UP000655420"/>
    </source>
</evidence>
<dbReference type="Proteomes" id="UP000655420">
    <property type="component" value="Unassembled WGS sequence"/>
</dbReference>
<reference evidence="2" key="1">
    <citation type="submission" date="2020-12" db="EMBL/GenBank/DDBJ databases">
        <title>Bacterial taxonomy.</title>
        <authorList>
            <person name="Pan X."/>
        </authorList>
    </citation>
    <scope>NUCLEOTIDE SEQUENCE</scope>
    <source>
        <strain evidence="2">M0105</strain>
    </source>
</reference>